<dbReference type="InterPro" id="IPR003661">
    <property type="entry name" value="HisK_dim/P_dom"/>
</dbReference>
<dbReference type="Gene3D" id="3.30.565.10">
    <property type="entry name" value="Histidine kinase-like ATPase, C-terminal domain"/>
    <property type="match status" value="1"/>
</dbReference>
<dbReference type="AlphaFoldDB" id="A0A3D8JYR2"/>
<dbReference type="Pfam" id="PF00512">
    <property type="entry name" value="HisKA"/>
    <property type="match status" value="1"/>
</dbReference>
<dbReference type="EC" id="2.7.13.3" evidence="3"/>
<dbReference type="EMBL" id="QRGA01000008">
    <property type="protein sequence ID" value="RDU98020.1"/>
    <property type="molecule type" value="Genomic_DNA"/>
</dbReference>
<name>A0A3D8JYR2_9BURK</name>
<dbReference type="GO" id="GO:0005886">
    <property type="term" value="C:plasma membrane"/>
    <property type="evidence" value="ECO:0007669"/>
    <property type="project" value="UniProtKB-SubCell"/>
</dbReference>
<dbReference type="InterPro" id="IPR036890">
    <property type="entry name" value="HATPase_C_sf"/>
</dbReference>
<dbReference type="Proteomes" id="UP000256838">
    <property type="component" value="Unassembled WGS sequence"/>
</dbReference>
<evidence type="ECO:0000313" key="16">
    <source>
        <dbReference type="Proteomes" id="UP000256838"/>
    </source>
</evidence>
<dbReference type="Pfam" id="PF00072">
    <property type="entry name" value="Response_reg"/>
    <property type="match status" value="3"/>
</dbReference>
<dbReference type="PANTHER" id="PTHR43547:SF2">
    <property type="entry name" value="HYBRID SIGNAL TRANSDUCTION HISTIDINE KINASE C"/>
    <property type="match status" value="1"/>
</dbReference>
<dbReference type="SUPFAM" id="SSF55874">
    <property type="entry name" value="ATPase domain of HSP90 chaperone/DNA topoisomerase II/histidine kinase"/>
    <property type="match status" value="1"/>
</dbReference>
<dbReference type="SUPFAM" id="SSF52172">
    <property type="entry name" value="CheY-like"/>
    <property type="match status" value="3"/>
</dbReference>
<dbReference type="CDD" id="cd16922">
    <property type="entry name" value="HATPase_EvgS-ArcB-TorS-like"/>
    <property type="match status" value="1"/>
</dbReference>
<dbReference type="PROSITE" id="PS50110">
    <property type="entry name" value="RESPONSE_REGULATORY"/>
    <property type="match status" value="3"/>
</dbReference>
<dbReference type="Pfam" id="PF02518">
    <property type="entry name" value="HATPase_c"/>
    <property type="match status" value="1"/>
</dbReference>
<dbReference type="FunFam" id="3.30.565.10:FF:000006">
    <property type="entry name" value="Sensor histidine kinase WalK"/>
    <property type="match status" value="1"/>
</dbReference>
<organism evidence="15 16">
    <name type="scientific">Trinickia dinghuensis</name>
    <dbReference type="NCBI Taxonomy" id="2291023"/>
    <lineage>
        <taxon>Bacteria</taxon>
        <taxon>Pseudomonadati</taxon>
        <taxon>Pseudomonadota</taxon>
        <taxon>Betaproteobacteria</taxon>
        <taxon>Burkholderiales</taxon>
        <taxon>Burkholderiaceae</taxon>
        <taxon>Trinickia</taxon>
    </lineage>
</organism>
<dbReference type="SUPFAM" id="SSF47384">
    <property type="entry name" value="Homodimeric domain of signal transducing histidine kinase"/>
    <property type="match status" value="1"/>
</dbReference>
<dbReference type="SMART" id="SM00448">
    <property type="entry name" value="REC"/>
    <property type="match status" value="3"/>
</dbReference>
<dbReference type="FunFam" id="1.10.287.130:FF:000038">
    <property type="entry name" value="Sensory transduction histidine kinase"/>
    <property type="match status" value="1"/>
</dbReference>
<keyword evidence="5" id="KW-0808">Transferase</keyword>
<feature type="modified residue" description="4-aspartylphosphate" evidence="11">
    <location>
        <position position="53"/>
    </location>
</feature>
<keyword evidence="8" id="KW-0067">ATP-binding</keyword>
<evidence type="ECO:0000256" key="2">
    <source>
        <dbReference type="ARBA" id="ARBA00004429"/>
    </source>
</evidence>
<dbReference type="InterPro" id="IPR011006">
    <property type="entry name" value="CheY-like_superfamily"/>
</dbReference>
<dbReference type="Gene3D" id="3.40.50.2300">
    <property type="match status" value="3"/>
</dbReference>
<dbReference type="InterPro" id="IPR004358">
    <property type="entry name" value="Sig_transdc_His_kin-like_C"/>
</dbReference>
<protein>
    <recommendedName>
        <fullName evidence="3">histidine kinase</fullName>
        <ecNumber evidence="3">2.7.13.3</ecNumber>
    </recommendedName>
</protein>
<evidence type="ECO:0000256" key="1">
    <source>
        <dbReference type="ARBA" id="ARBA00000085"/>
    </source>
</evidence>
<evidence type="ECO:0000256" key="6">
    <source>
        <dbReference type="ARBA" id="ARBA00022741"/>
    </source>
</evidence>
<dbReference type="GO" id="GO:0000155">
    <property type="term" value="F:phosphorelay sensor kinase activity"/>
    <property type="evidence" value="ECO:0007669"/>
    <property type="project" value="InterPro"/>
</dbReference>
<proteinExistence type="predicted"/>
<feature type="domain" description="Histidine kinase" evidence="13">
    <location>
        <begin position="470"/>
        <end position="709"/>
    </location>
</feature>
<evidence type="ECO:0000259" key="13">
    <source>
        <dbReference type="PROSITE" id="PS50109"/>
    </source>
</evidence>
<evidence type="ECO:0000256" key="10">
    <source>
        <dbReference type="ARBA" id="ARBA00023136"/>
    </source>
</evidence>
<feature type="domain" description="Response regulatory" evidence="14">
    <location>
        <begin position="134"/>
        <end position="250"/>
    </location>
</feature>
<dbReference type="InterPro" id="IPR001789">
    <property type="entry name" value="Sig_transdc_resp-reg_receiver"/>
</dbReference>
<evidence type="ECO:0000256" key="11">
    <source>
        <dbReference type="PROSITE-ProRule" id="PRU00169"/>
    </source>
</evidence>
<comment type="caution">
    <text evidence="15">The sequence shown here is derived from an EMBL/GenBank/DDBJ whole genome shotgun (WGS) entry which is preliminary data.</text>
</comment>
<keyword evidence="16" id="KW-1185">Reference proteome</keyword>
<evidence type="ECO:0000256" key="3">
    <source>
        <dbReference type="ARBA" id="ARBA00012438"/>
    </source>
</evidence>
<dbReference type="InterPro" id="IPR036097">
    <property type="entry name" value="HisK_dim/P_sf"/>
</dbReference>
<evidence type="ECO:0000256" key="7">
    <source>
        <dbReference type="ARBA" id="ARBA00022777"/>
    </source>
</evidence>
<gene>
    <name evidence="15" type="ORF">DWV00_15970</name>
</gene>
<evidence type="ECO:0000256" key="12">
    <source>
        <dbReference type="SAM" id="Coils"/>
    </source>
</evidence>
<dbReference type="Gene3D" id="1.10.287.130">
    <property type="match status" value="1"/>
</dbReference>
<feature type="modified residue" description="4-aspartylphosphate" evidence="11">
    <location>
        <position position="319"/>
    </location>
</feature>
<evidence type="ECO:0000256" key="9">
    <source>
        <dbReference type="ARBA" id="ARBA00023012"/>
    </source>
</evidence>
<dbReference type="SMART" id="SM00387">
    <property type="entry name" value="HATPase_c"/>
    <property type="match status" value="1"/>
</dbReference>
<feature type="modified residue" description="4-aspartylphosphate" evidence="11">
    <location>
        <position position="183"/>
    </location>
</feature>
<feature type="coiled-coil region" evidence="12">
    <location>
        <begin position="381"/>
        <end position="470"/>
    </location>
</feature>
<keyword evidence="4 11" id="KW-0597">Phosphoprotein</keyword>
<dbReference type="CDD" id="cd00082">
    <property type="entry name" value="HisKA"/>
    <property type="match status" value="1"/>
</dbReference>
<comment type="catalytic activity">
    <reaction evidence="1">
        <text>ATP + protein L-histidine = ADP + protein N-phospho-L-histidine.</text>
        <dbReference type="EC" id="2.7.13.3"/>
    </reaction>
</comment>
<dbReference type="PROSITE" id="PS50109">
    <property type="entry name" value="HIS_KIN"/>
    <property type="match status" value="1"/>
</dbReference>
<dbReference type="InterPro" id="IPR003594">
    <property type="entry name" value="HATPase_dom"/>
</dbReference>
<comment type="subcellular location">
    <subcellularLocation>
        <location evidence="2">Cell inner membrane</location>
        <topology evidence="2">Multi-pass membrane protein</topology>
    </subcellularLocation>
</comment>
<evidence type="ECO:0000313" key="15">
    <source>
        <dbReference type="EMBL" id="RDU98020.1"/>
    </source>
</evidence>
<keyword evidence="6" id="KW-0547">Nucleotide-binding</keyword>
<keyword evidence="10" id="KW-0472">Membrane</keyword>
<evidence type="ECO:0000259" key="14">
    <source>
        <dbReference type="PROSITE" id="PS50110"/>
    </source>
</evidence>
<dbReference type="RefSeq" id="WP_115534546.1">
    <property type="nucleotide sequence ID" value="NZ_QRGA01000008.1"/>
</dbReference>
<dbReference type="PRINTS" id="PR00344">
    <property type="entry name" value="BCTRLSENSOR"/>
</dbReference>
<dbReference type="CDD" id="cd17574">
    <property type="entry name" value="REC_OmpR"/>
    <property type="match status" value="1"/>
</dbReference>
<dbReference type="PANTHER" id="PTHR43547">
    <property type="entry name" value="TWO-COMPONENT HISTIDINE KINASE"/>
    <property type="match status" value="1"/>
</dbReference>
<evidence type="ECO:0000256" key="8">
    <source>
        <dbReference type="ARBA" id="ARBA00022840"/>
    </source>
</evidence>
<reference evidence="15 16" key="1">
    <citation type="submission" date="2018-08" db="EMBL/GenBank/DDBJ databases">
        <title>Paraburkholderia sp. DHOM06 isolated from forest soil.</title>
        <authorList>
            <person name="Gao Z.-H."/>
            <person name="Qiu L.-H."/>
        </authorList>
    </citation>
    <scope>NUCLEOTIDE SEQUENCE [LARGE SCALE GENOMIC DNA]</scope>
    <source>
        <strain evidence="15 16">DHOM06</strain>
    </source>
</reference>
<feature type="domain" description="Response regulatory" evidence="14">
    <location>
        <begin position="270"/>
        <end position="386"/>
    </location>
</feature>
<accession>A0A3D8JYR2</accession>
<dbReference type="GO" id="GO:0005524">
    <property type="term" value="F:ATP binding"/>
    <property type="evidence" value="ECO:0007669"/>
    <property type="project" value="UniProtKB-KW"/>
</dbReference>
<dbReference type="OrthoDB" id="9792869at2"/>
<dbReference type="SMART" id="SM00388">
    <property type="entry name" value="HisKA"/>
    <property type="match status" value="1"/>
</dbReference>
<sequence length="710" mass="77546">MSDSILIVDDSLTVRSDLCEALTGDGYTLHACPDLARARAVLSHHPVDLIVLDVLLPDGDGIEWLHEIRATPAGAEIPVLILSTETEVSDRIRGLTMGSNDYVGKPYNRDYLTARVRDLLRPQRNDMHTSPKPRVLIVDDSVTFREHLGELLRGQNFDVLHAATGEEGLRSVALHRPSVAIVDGVLPDIDGPTLIRKLRLDAALRNTPCILLTGSSDRRSEVTALEAGADAYMLKSEAFDMVLARVTAVLRNVSDEDIERRTASLLSPKRVLAADDSATYLDALGETLRAEGYDAILTRSGEEALDMAFAQPIDCILLDRVMPGLGGVETCRRIKASAQLRDIPVIMLTASEDQAAMIEGLSSGADDYVLKSSEIEVLKARVRVQLRRKQLEDQNRAIRSELMSKELEAAEARAARALAESRAELLSILEQKNRDLAAANETLEESQRHIAEKNRQLEAANNLKSEFLANMSHELRTPLNAIIGFSEVMTSGMAGPMTAQQVEFAGDIHESGKHLLSMINDILDLSKIEAGKMALELEPTDIGPLLQGSLVIIKERAMANQLTLKTEIDDIGTIRVDRRKTKQIVYNLLSNAVKFTPDAGTVTLRARQVDRSRPARARRVGSGDALASDAARFVEIAVIDTGIGIEATALPRLFQPFVQLDSSLARRYNGTGLGLALVKQLVELHGGALAVDSCVGRGSEFIVWLPIRAM</sequence>
<evidence type="ECO:0000256" key="4">
    <source>
        <dbReference type="ARBA" id="ARBA00022553"/>
    </source>
</evidence>
<dbReference type="InterPro" id="IPR005467">
    <property type="entry name" value="His_kinase_dom"/>
</dbReference>
<keyword evidence="9" id="KW-0902">Two-component regulatory system</keyword>
<keyword evidence="7" id="KW-0418">Kinase</keyword>
<keyword evidence="12" id="KW-0175">Coiled coil</keyword>
<evidence type="ECO:0000256" key="5">
    <source>
        <dbReference type="ARBA" id="ARBA00022679"/>
    </source>
</evidence>
<feature type="domain" description="Response regulatory" evidence="14">
    <location>
        <begin position="4"/>
        <end position="120"/>
    </location>
</feature>